<dbReference type="OrthoDB" id="189997at2759"/>
<name>A0A8J9YLW1_BRALA</name>
<dbReference type="Pfam" id="PF03417">
    <property type="entry name" value="AAT"/>
    <property type="match status" value="1"/>
</dbReference>
<feature type="domain" description="Peptidase C45 hydrolase" evidence="1">
    <location>
        <begin position="123"/>
        <end position="366"/>
    </location>
</feature>
<dbReference type="PANTHER" id="PTHR34180:SF1">
    <property type="entry name" value="BETA-ALANYL-DOPAMINE_CARCININE HYDROLASE"/>
    <property type="match status" value="1"/>
</dbReference>
<dbReference type="PANTHER" id="PTHR34180">
    <property type="entry name" value="PEPTIDASE C45"/>
    <property type="match status" value="1"/>
</dbReference>
<dbReference type="InterPro" id="IPR005079">
    <property type="entry name" value="Peptidase_C45_hydrolase"/>
</dbReference>
<dbReference type="AlphaFoldDB" id="A0A8J9YLW1"/>
<sequence length="379" mass="42384">MALRILHVTGTHREIGLQVGRTFRRQIQDFLQKYDKFRTLLLPFLDSTEGRKVYEGYLKVAQSVYPQYMEEVQGTAEGAEVSFEHLFLLHCRPEILLMLKSKQENVDETSGCTSVFLNFCNGPRLLAHNEDADANVQKLGYIVVANVKPYQLPNGDVLPEENFTSFCYPGILPGVAYAYNSHGVCFSTNAQLAKSLKSDRIVRHFMNRALLTASSVEHAVDILKNTPVGVALGFCSNLATLHGDRGRMYSIECAPTEGESSGTLVSVRGIEQAEKGSVGHYYHYNMYDHLDIPQWRTPSSQHRKARADEMEAAKTVQDVLNFLGDTKDPDYPVYRTGTMKDLVITATTAVFDLEAGELEIYTGNPKTQPEPDCVFHLCA</sequence>
<organism evidence="2 3">
    <name type="scientific">Branchiostoma lanceolatum</name>
    <name type="common">Common lancelet</name>
    <name type="synonym">Amphioxus lanceolatum</name>
    <dbReference type="NCBI Taxonomy" id="7740"/>
    <lineage>
        <taxon>Eukaryota</taxon>
        <taxon>Metazoa</taxon>
        <taxon>Chordata</taxon>
        <taxon>Cephalochordata</taxon>
        <taxon>Leptocardii</taxon>
        <taxon>Amphioxiformes</taxon>
        <taxon>Branchiostomatidae</taxon>
        <taxon>Branchiostoma</taxon>
    </lineage>
</organism>
<reference evidence="2" key="1">
    <citation type="submission" date="2022-01" db="EMBL/GenBank/DDBJ databases">
        <authorList>
            <person name="Braso-Vives M."/>
        </authorList>
    </citation>
    <scope>NUCLEOTIDE SEQUENCE</scope>
</reference>
<dbReference type="NCBIfam" id="NF040521">
    <property type="entry name" value="C45_proenzyme"/>
    <property type="match status" value="1"/>
</dbReference>
<evidence type="ECO:0000313" key="3">
    <source>
        <dbReference type="Proteomes" id="UP000838412"/>
    </source>
</evidence>
<gene>
    <name evidence="2" type="primary">Hypp757</name>
    <name evidence="2" type="ORF">BLAG_LOCUS2229</name>
</gene>
<dbReference type="Proteomes" id="UP000838412">
    <property type="component" value="Chromosome 1"/>
</dbReference>
<dbReference type="InterPro" id="IPR047801">
    <property type="entry name" value="Peptidase_C45"/>
</dbReference>
<keyword evidence="3" id="KW-1185">Reference proteome</keyword>
<protein>
    <submittedName>
        <fullName evidence="2">Hypp757 protein</fullName>
    </submittedName>
</protein>
<dbReference type="EMBL" id="OV696686">
    <property type="protein sequence ID" value="CAH1233475.1"/>
    <property type="molecule type" value="Genomic_DNA"/>
</dbReference>
<accession>A0A8J9YLW1</accession>
<dbReference type="InterPro" id="IPR047794">
    <property type="entry name" value="C45_proenzyme-like"/>
</dbReference>
<proteinExistence type="predicted"/>
<evidence type="ECO:0000259" key="1">
    <source>
        <dbReference type="Pfam" id="PF03417"/>
    </source>
</evidence>
<dbReference type="Gene3D" id="3.60.60.10">
    <property type="entry name" value="Penicillin V Acylase, Chain A"/>
    <property type="match status" value="1"/>
</dbReference>
<evidence type="ECO:0000313" key="2">
    <source>
        <dbReference type="EMBL" id="CAH1233475.1"/>
    </source>
</evidence>